<feature type="domain" description="Carbohydrate kinase PfkB" evidence="1">
    <location>
        <begin position="130"/>
        <end position="402"/>
    </location>
</feature>
<dbReference type="Pfam" id="PF00294">
    <property type="entry name" value="PfkB"/>
    <property type="match status" value="1"/>
</dbReference>
<dbReference type="InterPro" id="IPR011611">
    <property type="entry name" value="PfkB_dom"/>
</dbReference>
<dbReference type="AlphaFoldDB" id="A0AAV7EVB1"/>
<sequence>MHLQTLKSPLPCSDAALRAVSPGEARAIFQNPRGRPNRSVLLRPQLAVSCKGNGIAVVDSGSSSGRSPYCCREEERARKAGKVVDVATLGNLCVDIVLNVPELPPDPFEERLAYMERLAASRPDKKFWEAGGSCNLAIAAARLGLRCITLGHVGKEIYGRFLLDVLHDEGIDMVEMDREAENNVTSAYETLLCWVLVDPWHRHGFCSRADFSEDPAFSWMTNLSGEVRIAIKQTKIIFCNGYVFDELSPRLISTTVEYAIDVGTAVFFDPGPRGKTLLHGTLEQQRALQILLLKSDVLLLTSEEASSLTGITDPILSGQELIRRGVRTKWVIIKMGPKGSILITRQKIFFAPGLKVEVVDTVGCGDSFSAAIVYGFLHGMTAINTLALANAVGASTAMGCGAGRSVATLDKVLELLKNPYPYEEDNFWDKMVNENSTKNDITLLSTAATHGKQNRVSCVSMQRVVSELLPALCEVGKGRIVGVIRLHVSLWLLRESSTSEPRSELGETAIGLEIFSSA</sequence>
<dbReference type="InterPro" id="IPR029056">
    <property type="entry name" value="Ribokinase-like"/>
</dbReference>
<evidence type="ECO:0000313" key="3">
    <source>
        <dbReference type="Proteomes" id="UP000825729"/>
    </source>
</evidence>
<organism evidence="2 3">
    <name type="scientific">Aristolochia fimbriata</name>
    <name type="common">White veined hardy Dutchman's pipe vine</name>
    <dbReference type="NCBI Taxonomy" id="158543"/>
    <lineage>
        <taxon>Eukaryota</taxon>
        <taxon>Viridiplantae</taxon>
        <taxon>Streptophyta</taxon>
        <taxon>Embryophyta</taxon>
        <taxon>Tracheophyta</taxon>
        <taxon>Spermatophyta</taxon>
        <taxon>Magnoliopsida</taxon>
        <taxon>Magnoliidae</taxon>
        <taxon>Piperales</taxon>
        <taxon>Aristolochiaceae</taxon>
        <taxon>Aristolochia</taxon>
    </lineage>
</organism>
<dbReference type="PANTHER" id="PTHR47826">
    <property type="entry name" value="OS03G0164700 PROTEIN"/>
    <property type="match status" value="1"/>
</dbReference>
<evidence type="ECO:0000259" key="1">
    <source>
        <dbReference type="Pfam" id="PF00294"/>
    </source>
</evidence>
<accession>A0AAV7EVB1</accession>
<dbReference type="PANTHER" id="PTHR47826:SF1">
    <property type="entry name" value="OS03G0164700 PROTEIN"/>
    <property type="match status" value="1"/>
</dbReference>
<dbReference type="Gene3D" id="3.40.1190.20">
    <property type="match status" value="1"/>
</dbReference>
<dbReference type="SUPFAM" id="SSF53613">
    <property type="entry name" value="Ribokinase-like"/>
    <property type="match status" value="1"/>
</dbReference>
<protein>
    <recommendedName>
        <fullName evidence="1">Carbohydrate kinase PfkB domain-containing protein</fullName>
    </recommendedName>
</protein>
<gene>
    <name evidence="2" type="ORF">H6P81_005483</name>
</gene>
<comment type="caution">
    <text evidence="2">The sequence shown here is derived from an EMBL/GenBank/DDBJ whole genome shotgun (WGS) entry which is preliminary data.</text>
</comment>
<dbReference type="Proteomes" id="UP000825729">
    <property type="component" value="Unassembled WGS sequence"/>
</dbReference>
<proteinExistence type="predicted"/>
<dbReference type="EMBL" id="JAINDJ010000003">
    <property type="protein sequence ID" value="KAG9452579.1"/>
    <property type="molecule type" value="Genomic_DNA"/>
</dbReference>
<keyword evidence="3" id="KW-1185">Reference proteome</keyword>
<evidence type="ECO:0000313" key="2">
    <source>
        <dbReference type="EMBL" id="KAG9452579.1"/>
    </source>
</evidence>
<name>A0AAV7EVB1_ARIFI</name>
<reference evidence="2 3" key="1">
    <citation type="submission" date="2021-07" db="EMBL/GenBank/DDBJ databases">
        <title>The Aristolochia fimbriata genome: insights into angiosperm evolution, floral development and chemical biosynthesis.</title>
        <authorList>
            <person name="Jiao Y."/>
        </authorList>
    </citation>
    <scope>NUCLEOTIDE SEQUENCE [LARGE SCALE GENOMIC DNA]</scope>
    <source>
        <strain evidence="2">IBCAS-2021</strain>
        <tissue evidence="2">Leaf</tissue>
    </source>
</reference>